<feature type="compositionally biased region" description="Low complexity" evidence="1">
    <location>
        <begin position="121"/>
        <end position="145"/>
    </location>
</feature>
<dbReference type="Proteomes" id="UP000467249">
    <property type="component" value="Chromosome"/>
</dbReference>
<reference evidence="3 4" key="1">
    <citation type="journal article" date="2019" name="Emerg. Microbes Infect.">
        <title>Comprehensive subspecies identification of 175 nontuberculous mycobacteria species based on 7547 genomic profiles.</title>
        <authorList>
            <person name="Matsumoto Y."/>
            <person name="Kinjo T."/>
            <person name="Motooka D."/>
            <person name="Nabeya D."/>
            <person name="Jung N."/>
            <person name="Uechi K."/>
            <person name="Horii T."/>
            <person name="Iida T."/>
            <person name="Fujita J."/>
            <person name="Nakamura S."/>
        </authorList>
    </citation>
    <scope>NUCLEOTIDE SEQUENCE [LARGE SCALE GENOMIC DNA]</scope>
    <source>
        <strain evidence="3 4">JCM 30275</strain>
    </source>
</reference>
<keyword evidence="2" id="KW-0812">Transmembrane</keyword>
<proteinExistence type="predicted"/>
<dbReference type="RefSeq" id="WP_163806185.1">
    <property type="nucleotide sequence ID" value="NZ_AP022620.1"/>
</dbReference>
<feature type="region of interest" description="Disordered" evidence="1">
    <location>
        <begin position="290"/>
        <end position="309"/>
    </location>
</feature>
<organism evidence="3 4">
    <name type="scientific">Mycolicibacterium anyangense</name>
    <dbReference type="NCBI Taxonomy" id="1431246"/>
    <lineage>
        <taxon>Bacteria</taxon>
        <taxon>Bacillati</taxon>
        <taxon>Actinomycetota</taxon>
        <taxon>Actinomycetes</taxon>
        <taxon>Mycobacteriales</taxon>
        <taxon>Mycobacteriaceae</taxon>
        <taxon>Mycolicibacterium</taxon>
    </lineage>
</organism>
<evidence type="ECO:0000313" key="3">
    <source>
        <dbReference type="EMBL" id="BBZ79141.1"/>
    </source>
</evidence>
<feature type="region of interest" description="Disordered" evidence="1">
    <location>
        <begin position="31"/>
        <end position="81"/>
    </location>
</feature>
<feature type="region of interest" description="Disordered" evidence="1">
    <location>
        <begin position="111"/>
        <end position="163"/>
    </location>
</feature>
<feature type="compositionally biased region" description="Polar residues" evidence="1">
    <location>
        <begin position="38"/>
        <end position="50"/>
    </location>
</feature>
<feature type="compositionally biased region" description="Polar residues" evidence="1">
    <location>
        <begin position="58"/>
        <end position="75"/>
    </location>
</feature>
<dbReference type="KEGG" id="many:MANY_44780"/>
<dbReference type="EMBL" id="AP022620">
    <property type="protein sequence ID" value="BBZ79141.1"/>
    <property type="molecule type" value="Genomic_DNA"/>
</dbReference>
<evidence type="ECO:0000256" key="1">
    <source>
        <dbReference type="SAM" id="MobiDB-lite"/>
    </source>
</evidence>
<keyword evidence="2" id="KW-0472">Membrane</keyword>
<evidence type="ECO:0000313" key="4">
    <source>
        <dbReference type="Proteomes" id="UP000467249"/>
    </source>
</evidence>
<protein>
    <submittedName>
        <fullName evidence="3">Uncharacterized protein</fullName>
    </submittedName>
</protein>
<accession>A0A6N4WIZ0</accession>
<feature type="compositionally biased region" description="Pro residues" evidence="1">
    <location>
        <begin position="147"/>
        <end position="163"/>
    </location>
</feature>
<evidence type="ECO:0000256" key="2">
    <source>
        <dbReference type="SAM" id="Phobius"/>
    </source>
</evidence>
<name>A0A6N4WIZ0_9MYCO</name>
<sequence>MGNNKYVGYVGGVAVAVGVGAAIAAAGQGTAAADSGRADSTGSAHSSQTDAGPKKSDTVSTAHSRPRSTLGSTSDASPADVSKVPAAASVSTVKTSASAVVQVDRLANLSTGRSARSAAAVDSGSTGTSPSSVSSPSASDTVSVPWSPNPLRPMPPEPAPNDMPGPIWSLEEAVVNAFPDFFKPLPREIFEAGYRVSQMIPWVNVVVPLSNVGANLQAALAGDKAASQRIVNNLIVTLAPVAFLYYGYNEIADLVNLEQQALDLQTWAITTAWDVLDPFQLLHNRGESGLPLSTSTPPPYPDSEASALV</sequence>
<feature type="transmembrane region" description="Helical" evidence="2">
    <location>
        <begin position="6"/>
        <end position="27"/>
    </location>
</feature>
<keyword evidence="4" id="KW-1185">Reference proteome</keyword>
<gene>
    <name evidence="3" type="ORF">MANY_44780</name>
</gene>
<keyword evidence="2" id="KW-1133">Transmembrane helix</keyword>
<dbReference type="AlphaFoldDB" id="A0A6N4WIZ0"/>